<dbReference type="Pfam" id="PF00668">
    <property type="entry name" value="Condensation"/>
    <property type="match status" value="2"/>
</dbReference>
<reference evidence="2 3" key="1">
    <citation type="journal article" date="2012" name="J. Bacteriol.">
        <title>Genome sequence of Mycobacterium hassiacum DSM 44199, a rare source of heat-stable mycobacterial proteins.</title>
        <authorList>
            <person name="Tiago I."/>
            <person name="Maranha A."/>
            <person name="Mendes V."/>
            <person name="Alarico S."/>
            <person name="Moynihan P.J."/>
            <person name="Clarke A.J."/>
            <person name="Macedo-Ribeiro S."/>
            <person name="Pereira P.J."/>
            <person name="Empadinhas N."/>
        </authorList>
    </citation>
    <scope>NUCLEOTIDE SEQUENCE [LARGE SCALE GENOMIC DNA]</scope>
    <source>
        <strain evidence="3">DSM 44199 / CIP 105218 / JCM 12690 / 3849</strain>
    </source>
</reference>
<gene>
    <name evidence="2" type="ORF">C731_4334</name>
</gene>
<feature type="domain" description="Condensation" evidence="1">
    <location>
        <begin position="414"/>
        <end position="820"/>
    </location>
</feature>
<dbReference type="eggNOG" id="COG1020">
    <property type="taxonomic scope" value="Bacteria"/>
</dbReference>
<dbReference type="GO" id="GO:0008610">
    <property type="term" value="P:lipid biosynthetic process"/>
    <property type="evidence" value="ECO:0007669"/>
    <property type="project" value="UniProtKB-ARBA"/>
</dbReference>
<protein>
    <submittedName>
        <fullName evidence="2">Non-ribosomal peptide synthase TIGR01720 domain protein</fullName>
    </submittedName>
</protein>
<feature type="non-terminal residue" evidence="2">
    <location>
        <position position="1"/>
    </location>
</feature>
<dbReference type="InterPro" id="IPR001242">
    <property type="entry name" value="Condensation_dom"/>
</dbReference>
<name>K5BCN1_MYCHD</name>
<evidence type="ECO:0000259" key="1">
    <source>
        <dbReference type="Pfam" id="PF00668"/>
    </source>
</evidence>
<dbReference type="InterPro" id="IPR023213">
    <property type="entry name" value="CAT-like_dom_sf"/>
</dbReference>
<feature type="domain" description="Condensation" evidence="1">
    <location>
        <begin position="64"/>
        <end position="373"/>
    </location>
</feature>
<dbReference type="NCBIfam" id="TIGR01720">
    <property type="entry name" value="NRPS-para261"/>
    <property type="match status" value="1"/>
</dbReference>
<dbReference type="PANTHER" id="PTHR45398:SF1">
    <property type="entry name" value="ENZYME, PUTATIVE (JCVI)-RELATED"/>
    <property type="match status" value="1"/>
</dbReference>
<dbReference type="AlphaFoldDB" id="K5BCN1"/>
<evidence type="ECO:0000313" key="2">
    <source>
        <dbReference type="EMBL" id="EKF21692.1"/>
    </source>
</evidence>
<dbReference type="Proteomes" id="UP000006265">
    <property type="component" value="Unassembled WGS sequence"/>
</dbReference>
<dbReference type="Gene3D" id="3.30.559.30">
    <property type="entry name" value="Nonribosomal peptide synthetase, condensation domain"/>
    <property type="match status" value="2"/>
</dbReference>
<sequence length="829" mass="90185">LRAVKDAVDGWELTVPQRGAVSAAECLRVVDELTVDALADAQARLRPADGRMLSALWARSTGQLALIVHHLAIDGVSWRILLEDLNIAWAQHHNGQPIELPSGGTSFARWSQQLAEWGQSPEVFATADRWREVTSAAPLLPAPQPDRDTYATAGQLSTELDTETTRMVLGEVPAAFRAGVQDILLIAFALALAEFAGAGEASRIAIDVEGHGRSEDFADDIDLLRTIGWFTAKYPVALHVGKPAWSQVTAGDAALESLIKDAKEQLRALPDELTYGLLRYLHPEAGLDRPDPTVMFNYLGRLGGGELSAEMWRPDTDLSVSAPALPMRLAHTVALNAVTVDTETGPRLQANWTWATSVLDDAGVHRLNRLWFDALAGICALVRSGGGGLTPSDIAPARLDQKQIDDLTRRYRVADILPLTPLQQGLLFLSSTAEQSADLYAGQLRIGLSGPLDIQRLRDAVTGAVRRHPNLMARFTDEFGSPVQIVPSEPDVPWRVIEVESGADVEQRIEQVAAAERAAVRDLAAGKPFRAAVIRGAEADRHWLLLTNHHIVTDGWSMSILLREAIAGYYGQRLPAAPAYRDFVSWLAERDVDAAHDAWRDVLAGLDAPTLVAPRGHLGSGRRSVQTLQLSETTTQKIAELARSQHTTVSTVLQGAWAQILMWLTGQTDVVFGTTVSGRPAELPGADAMVGLLINTVPVRATITPDTTIASLLEQLQTAHNRTLEHQHLGLNDIHRIAGHDQLFDTAFVYENYPIDSGAPLGPDGLTITDVTPRELNHYPLTMQAIPGQEITLRAEFDCALFDDRRIAKLLDRMQRVLVAMVGGSGRNA</sequence>
<dbReference type="PATRIC" id="fig|1122247.3.peg.4154"/>
<evidence type="ECO:0000313" key="3">
    <source>
        <dbReference type="Proteomes" id="UP000006265"/>
    </source>
</evidence>
<accession>K5BCN1</accession>
<dbReference type="Gene3D" id="3.30.559.10">
    <property type="entry name" value="Chloramphenicol acetyltransferase-like domain"/>
    <property type="match status" value="2"/>
</dbReference>
<comment type="caution">
    <text evidence="2">The sequence shown here is derived from an EMBL/GenBank/DDBJ whole genome shotgun (WGS) entry which is preliminary data.</text>
</comment>
<keyword evidence="3" id="KW-1185">Reference proteome</keyword>
<dbReference type="SUPFAM" id="SSF52777">
    <property type="entry name" value="CoA-dependent acyltransferases"/>
    <property type="match status" value="4"/>
</dbReference>
<dbReference type="GO" id="GO:0003824">
    <property type="term" value="F:catalytic activity"/>
    <property type="evidence" value="ECO:0007669"/>
    <property type="project" value="InterPro"/>
</dbReference>
<dbReference type="PANTHER" id="PTHR45398">
    <property type="match status" value="1"/>
</dbReference>
<dbReference type="RefSeq" id="WP_005631518.1">
    <property type="nucleotide sequence ID" value="NZ_AMRA01000122.1"/>
</dbReference>
<dbReference type="InterPro" id="IPR010060">
    <property type="entry name" value="NRPS_synth"/>
</dbReference>
<dbReference type="EMBL" id="AMRA01000122">
    <property type="protein sequence ID" value="EKF21692.1"/>
    <property type="molecule type" value="Genomic_DNA"/>
</dbReference>
<organism evidence="2 3">
    <name type="scientific">Mycolicibacterium hassiacum (strain DSM 44199 / CIP 105218 / JCM 12690 / 3849)</name>
    <name type="common">Mycobacterium hassiacum</name>
    <dbReference type="NCBI Taxonomy" id="1122247"/>
    <lineage>
        <taxon>Bacteria</taxon>
        <taxon>Bacillati</taxon>
        <taxon>Actinomycetota</taxon>
        <taxon>Actinomycetes</taxon>
        <taxon>Mycobacteriales</taxon>
        <taxon>Mycobacteriaceae</taxon>
        <taxon>Mycolicibacterium</taxon>
    </lineage>
</organism>
<proteinExistence type="predicted"/>
<dbReference type="STRING" id="1122247.GCA_000379865_04545"/>